<protein>
    <submittedName>
        <fullName evidence="2">(northern house mosquito) hypothetical protein</fullName>
    </submittedName>
</protein>
<dbReference type="EMBL" id="HBUE01101712">
    <property type="protein sequence ID" value="CAG6485686.1"/>
    <property type="molecule type" value="Transcribed_RNA"/>
</dbReference>
<evidence type="ECO:0000256" key="1">
    <source>
        <dbReference type="SAM" id="MobiDB-lite"/>
    </source>
</evidence>
<reference evidence="2" key="1">
    <citation type="submission" date="2021-05" db="EMBL/GenBank/DDBJ databases">
        <authorList>
            <person name="Alioto T."/>
            <person name="Alioto T."/>
            <person name="Gomez Garrido J."/>
        </authorList>
    </citation>
    <scope>NUCLEOTIDE SEQUENCE</scope>
</reference>
<feature type="region of interest" description="Disordered" evidence="1">
    <location>
        <begin position="67"/>
        <end position="117"/>
    </location>
</feature>
<feature type="compositionally biased region" description="Low complexity" evidence="1">
    <location>
        <begin position="102"/>
        <end position="111"/>
    </location>
</feature>
<proteinExistence type="predicted"/>
<accession>A0A8D8C235</accession>
<organism evidence="2">
    <name type="scientific">Culex pipiens</name>
    <name type="common">House mosquito</name>
    <dbReference type="NCBI Taxonomy" id="7175"/>
    <lineage>
        <taxon>Eukaryota</taxon>
        <taxon>Metazoa</taxon>
        <taxon>Ecdysozoa</taxon>
        <taxon>Arthropoda</taxon>
        <taxon>Hexapoda</taxon>
        <taxon>Insecta</taxon>
        <taxon>Pterygota</taxon>
        <taxon>Neoptera</taxon>
        <taxon>Endopterygota</taxon>
        <taxon>Diptera</taxon>
        <taxon>Nematocera</taxon>
        <taxon>Culicoidea</taxon>
        <taxon>Culicidae</taxon>
        <taxon>Culicinae</taxon>
        <taxon>Culicini</taxon>
        <taxon>Culex</taxon>
        <taxon>Culex</taxon>
    </lineage>
</organism>
<name>A0A8D8C235_CULPI</name>
<dbReference type="AlphaFoldDB" id="A0A8D8C235"/>
<evidence type="ECO:0000313" key="2">
    <source>
        <dbReference type="EMBL" id="CAG6485686.1"/>
    </source>
</evidence>
<sequence>MLLLLVATVDDRVVRRGATGDRTGRFGTFRLTHSATTAIRTRNPSKTNSLAIDDAILSRRELLSITNRIRQSPPDRSRLSTSQRRRRRRVCQSVTPPPTTPTPAVVAEPVRPGTPRRGRFRSRKIRLIDLLVSRFHC</sequence>